<organism evidence="8 9">
    <name type="scientific">Bremerella volcania</name>
    <dbReference type="NCBI Taxonomy" id="2527984"/>
    <lineage>
        <taxon>Bacteria</taxon>
        <taxon>Pseudomonadati</taxon>
        <taxon>Planctomycetota</taxon>
        <taxon>Planctomycetia</taxon>
        <taxon>Pirellulales</taxon>
        <taxon>Pirellulaceae</taxon>
        <taxon>Bremerella</taxon>
    </lineage>
</organism>
<sequence length="757" mass="83257">MSQSSWQDRFGWFILVFFLAVTPIVMIGTKGAWDGIKNRVEDWLPETFEETQRLIWFYERFGTDELLMVSWKGCTLEDPRVAQYAQAIGSAMEVDGKEVVWFGKVITGPDALKSLTSEPLELPKSLAIDRLKQLLIGEDGEQTCVVAVVSPQGEEDRAAAIEFALEAANQVDGLSREDLIVAGTTLDGVAIDQASKGSLAALNLGSFAVCILIMAVSFRSARATIIVFVLAIFCEQLSMAIMYFSGQQMDSVLTLASNLTYVLSISSGVHLMNYYRESLAERSAKESVGWALRSALVPCLLSAGTTAVGMLSLTVSQIRPVTNFGAYAAASILAAAVVLLIWVPAAMYKFPIDPATWHHKSTSASRLQPVWDALSRDMSFAKWPIFVGSLVVLLISMFGVRKISTSAQLHDLFWSDAPILRDYDWLEANVGPLIPIEVVLRIDQPEEIQTDERFRIIDHVQQSIQDVEGVSATMSAATFAPVIPPRDEKGFRAVMRRASIRKILEGRLSNYVDMNYLRLEDGDELWRISARVHAADRLDYGALMERLRASVDQSLENYPTVEPIYSGSVPLIFKAQSEMLSDLVKSFGLAFVMIAVIMMILLRNFVTGLFSMIPNVLPTLLAFGTMGFLGVQVEIGSLLTASAALGIAVDDSLHFISWFNKGLRAGKSKTEATRLAYEHCGLAMIQTSLICSLGLLVFALSPFTPVSRFAWLMCGLLLTALLCDLLILPAILLCFTKKPKPTTEYSEAGLGDVRVED</sequence>
<dbReference type="Gene3D" id="1.20.1640.10">
    <property type="entry name" value="Multidrug efflux transporter AcrB transmembrane domain"/>
    <property type="match status" value="2"/>
</dbReference>
<keyword evidence="2" id="KW-1003">Cell membrane</keyword>
<keyword evidence="3 6" id="KW-0812">Transmembrane</keyword>
<proteinExistence type="predicted"/>
<accession>A0A518CAY7</accession>
<dbReference type="EMBL" id="CP036289">
    <property type="protein sequence ID" value="QDU76344.1"/>
    <property type="molecule type" value="Genomic_DNA"/>
</dbReference>
<comment type="subcellular location">
    <subcellularLocation>
        <location evidence="1">Cell membrane</location>
        <topology evidence="1">Multi-pass membrane protein</topology>
    </subcellularLocation>
</comment>
<dbReference type="OrthoDB" id="2112773at2"/>
<protein>
    <submittedName>
        <fullName evidence="8">MMPL family protein</fullName>
    </submittedName>
</protein>
<keyword evidence="5 6" id="KW-0472">Membrane</keyword>
<feature type="transmembrane region" description="Helical" evidence="6">
    <location>
        <begin position="12"/>
        <end position="29"/>
    </location>
</feature>
<keyword evidence="9" id="KW-1185">Reference proteome</keyword>
<feature type="transmembrane region" description="Helical" evidence="6">
    <location>
        <begin position="199"/>
        <end position="218"/>
    </location>
</feature>
<keyword evidence="4 6" id="KW-1133">Transmembrane helix</keyword>
<feature type="transmembrane region" description="Helical" evidence="6">
    <location>
        <begin position="295"/>
        <end position="315"/>
    </location>
</feature>
<dbReference type="PANTHER" id="PTHR33406">
    <property type="entry name" value="MEMBRANE PROTEIN MJ1562-RELATED"/>
    <property type="match status" value="1"/>
</dbReference>
<evidence type="ECO:0000259" key="7">
    <source>
        <dbReference type="Pfam" id="PF03176"/>
    </source>
</evidence>
<feature type="domain" description="Membrane transport protein MMPL" evidence="7">
    <location>
        <begin position="67"/>
        <end position="347"/>
    </location>
</feature>
<feature type="transmembrane region" description="Helical" evidence="6">
    <location>
        <begin position="252"/>
        <end position="275"/>
    </location>
</feature>
<dbReference type="GO" id="GO:0005886">
    <property type="term" value="C:plasma membrane"/>
    <property type="evidence" value="ECO:0007669"/>
    <property type="project" value="UniProtKB-SubCell"/>
</dbReference>
<feature type="transmembrane region" description="Helical" evidence="6">
    <location>
        <begin position="224"/>
        <end position="245"/>
    </location>
</feature>
<gene>
    <name evidence="8" type="ORF">Pan97_33920</name>
</gene>
<reference evidence="9" key="1">
    <citation type="submission" date="2019-02" db="EMBL/GenBank/DDBJ databases">
        <title>Deep-cultivation of Planctomycetes and their phenomic and genomic characterization uncovers novel biology.</title>
        <authorList>
            <person name="Wiegand S."/>
            <person name="Jogler M."/>
            <person name="Boedeker C."/>
            <person name="Pinto D."/>
            <person name="Vollmers J."/>
            <person name="Rivas-Marin E."/>
            <person name="Kohn T."/>
            <person name="Peeters S.H."/>
            <person name="Heuer A."/>
            <person name="Rast P."/>
            <person name="Oberbeckmann S."/>
            <person name="Bunk B."/>
            <person name="Jeske O."/>
            <person name="Meyerdierks A."/>
            <person name="Storesund J.E."/>
            <person name="Kallscheuer N."/>
            <person name="Luecker S."/>
            <person name="Lage O.M."/>
            <person name="Pohl T."/>
            <person name="Merkel B.J."/>
            <person name="Hornburger P."/>
            <person name="Mueller R.-W."/>
            <person name="Bruemmer F."/>
            <person name="Labrenz M."/>
            <person name="Spormann A.M."/>
            <person name="Op den Camp H."/>
            <person name="Overmann J."/>
            <person name="Amann R."/>
            <person name="Jetten M.S.M."/>
            <person name="Mascher T."/>
            <person name="Medema M.H."/>
            <person name="Devos D.P."/>
            <person name="Kaster A.-K."/>
            <person name="Ovreas L."/>
            <person name="Rohde M."/>
            <person name="Galperin M.Y."/>
            <person name="Jogler C."/>
        </authorList>
    </citation>
    <scope>NUCLEOTIDE SEQUENCE [LARGE SCALE GENOMIC DNA]</scope>
    <source>
        <strain evidence="9">Pan97</strain>
    </source>
</reference>
<dbReference type="Pfam" id="PF03176">
    <property type="entry name" value="MMPL"/>
    <property type="match status" value="2"/>
</dbReference>
<dbReference type="InterPro" id="IPR050545">
    <property type="entry name" value="Mycobact_MmpL"/>
</dbReference>
<feature type="transmembrane region" description="Helical" evidence="6">
    <location>
        <begin position="680"/>
        <end position="703"/>
    </location>
</feature>
<name>A0A518CAY7_9BACT</name>
<evidence type="ECO:0000256" key="6">
    <source>
        <dbReference type="SAM" id="Phobius"/>
    </source>
</evidence>
<dbReference type="InterPro" id="IPR004869">
    <property type="entry name" value="MMPL_dom"/>
</dbReference>
<evidence type="ECO:0000256" key="2">
    <source>
        <dbReference type="ARBA" id="ARBA00022475"/>
    </source>
</evidence>
<evidence type="ECO:0000256" key="1">
    <source>
        <dbReference type="ARBA" id="ARBA00004651"/>
    </source>
</evidence>
<feature type="transmembrane region" description="Helical" evidence="6">
    <location>
        <begin position="327"/>
        <end position="348"/>
    </location>
</feature>
<feature type="domain" description="Membrane transport protein MMPL" evidence="7">
    <location>
        <begin position="581"/>
        <end position="738"/>
    </location>
</feature>
<dbReference type="RefSeq" id="WP_144974388.1">
    <property type="nucleotide sequence ID" value="NZ_CP036289.1"/>
</dbReference>
<dbReference type="PANTHER" id="PTHR33406:SF12">
    <property type="entry name" value="BLR2997 PROTEIN"/>
    <property type="match status" value="1"/>
</dbReference>
<feature type="transmembrane region" description="Helical" evidence="6">
    <location>
        <begin position="380"/>
        <end position="400"/>
    </location>
</feature>
<feature type="transmembrane region" description="Helical" evidence="6">
    <location>
        <begin position="709"/>
        <end position="735"/>
    </location>
</feature>
<dbReference type="Proteomes" id="UP000318626">
    <property type="component" value="Chromosome"/>
</dbReference>
<evidence type="ECO:0000256" key="5">
    <source>
        <dbReference type="ARBA" id="ARBA00023136"/>
    </source>
</evidence>
<dbReference type="SUPFAM" id="SSF82866">
    <property type="entry name" value="Multidrug efflux transporter AcrB transmembrane domain"/>
    <property type="match status" value="2"/>
</dbReference>
<feature type="transmembrane region" description="Helical" evidence="6">
    <location>
        <begin position="587"/>
        <end position="613"/>
    </location>
</feature>
<evidence type="ECO:0000313" key="8">
    <source>
        <dbReference type="EMBL" id="QDU76344.1"/>
    </source>
</evidence>
<evidence type="ECO:0000313" key="9">
    <source>
        <dbReference type="Proteomes" id="UP000318626"/>
    </source>
</evidence>
<evidence type="ECO:0000256" key="4">
    <source>
        <dbReference type="ARBA" id="ARBA00022989"/>
    </source>
</evidence>
<dbReference type="KEGG" id="bvo:Pan97_33920"/>
<dbReference type="AlphaFoldDB" id="A0A518CAY7"/>
<evidence type="ECO:0000256" key="3">
    <source>
        <dbReference type="ARBA" id="ARBA00022692"/>
    </source>
</evidence>